<accession>A0A2B7XPE6</accession>
<name>A0A2B7XPE6_9EURO</name>
<evidence type="ECO:0000313" key="2">
    <source>
        <dbReference type="Proteomes" id="UP000223968"/>
    </source>
</evidence>
<sequence length="58" mass="6703">MFIEWTDSRYFSKMKFDTEPTKQLKSAVQEVVDAGEPKSLLSPKQRLFAKMFGDGKTK</sequence>
<dbReference type="AlphaFoldDB" id="A0A2B7XPE6"/>
<gene>
    <name evidence="1" type="ORF">AJ79_03502</name>
</gene>
<protein>
    <submittedName>
        <fullName evidence="1">Uncharacterized protein</fullName>
    </submittedName>
</protein>
<keyword evidence="2" id="KW-1185">Reference proteome</keyword>
<dbReference type="Proteomes" id="UP000223968">
    <property type="component" value="Unassembled WGS sequence"/>
</dbReference>
<proteinExistence type="predicted"/>
<evidence type="ECO:0000313" key="1">
    <source>
        <dbReference type="EMBL" id="PGH13654.1"/>
    </source>
</evidence>
<organism evidence="1 2">
    <name type="scientific">Helicocarpus griseus UAMH5409</name>
    <dbReference type="NCBI Taxonomy" id="1447875"/>
    <lineage>
        <taxon>Eukaryota</taxon>
        <taxon>Fungi</taxon>
        <taxon>Dikarya</taxon>
        <taxon>Ascomycota</taxon>
        <taxon>Pezizomycotina</taxon>
        <taxon>Eurotiomycetes</taxon>
        <taxon>Eurotiomycetidae</taxon>
        <taxon>Onygenales</taxon>
        <taxon>Ajellomycetaceae</taxon>
        <taxon>Helicocarpus</taxon>
    </lineage>
</organism>
<dbReference type="EMBL" id="PDNB01000043">
    <property type="protein sequence ID" value="PGH13654.1"/>
    <property type="molecule type" value="Genomic_DNA"/>
</dbReference>
<comment type="caution">
    <text evidence="1">The sequence shown here is derived from an EMBL/GenBank/DDBJ whole genome shotgun (WGS) entry which is preliminary data.</text>
</comment>
<reference evidence="1 2" key="1">
    <citation type="submission" date="2017-10" db="EMBL/GenBank/DDBJ databases">
        <title>Comparative genomics in systemic dimorphic fungi from Ajellomycetaceae.</title>
        <authorList>
            <person name="Munoz J.F."/>
            <person name="Mcewen J.G."/>
            <person name="Clay O.K."/>
            <person name="Cuomo C.A."/>
        </authorList>
    </citation>
    <scope>NUCLEOTIDE SEQUENCE [LARGE SCALE GENOMIC DNA]</scope>
    <source>
        <strain evidence="1 2">UAMH5409</strain>
    </source>
</reference>